<sequence>EKDWREKGPSIEELVENENVDILNYMGWTRVPEDDSITIMSMINELSKAVAQQEISNKVVCEMETIEKKYKTLRDHSEPCSEDILNAANVLTAAYYQIGDTDKAADIAEVAYKEAVKQA</sequence>
<feature type="non-terminal residue" evidence="1">
    <location>
        <position position="1"/>
    </location>
</feature>
<organism evidence="1">
    <name type="scientific">Arion vulgaris</name>
    <dbReference type="NCBI Taxonomy" id="1028688"/>
    <lineage>
        <taxon>Eukaryota</taxon>
        <taxon>Metazoa</taxon>
        <taxon>Spiralia</taxon>
        <taxon>Lophotrochozoa</taxon>
        <taxon>Mollusca</taxon>
        <taxon>Gastropoda</taxon>
        <taxon>Heterobranchia</taxon>
        <taxon>Euthyneura</taxon>
        <taxon>Panpulmonata</taxon>
        <taxon>Eupulmonata</taxon>
        <taxon>Stylommatophora</taxon>
        <taxon>Helicina</taxon>
        <taxon>Arionoidea</taxon>
        <taxon>Arionidae</taxon>
        <taxon>Arion</taxon>
    </lineage>
</organism>
<accession>A0A0B7AYZ1</accession>
<feature type="non-terminal residue" evidence="1">
    <location>
        <position position="119"/>
    </location>
</feature>
<dbReference type="EMBL" id="HACG01039093">
    <property type="protein sequence ID" value="CEK85958.1"/>
    <property type="molecule type" value="Transcribed_RNA"/>
</dbReference>
<protein>
    <submittedName>
        <fullName evidence="1">Uncharacterized protein</fullName>
    </submittedName>
</protein>
<evidence type="ECO:0000313" key="1">
    <source>
        <dbReference type="EMBL" id="CEK85958.1"/>
    </source>
</evidence>
<gene>
    <name evidence="1" type="primary">ORF151087</name>
</gene>
<reference evidence="1" key="1">
    <citation type="submission" date="2014-12" db="EMBL/GenBank/DDBJ databases">
        <title>Insight into the proteome of Arion vulgaris.</title>
        <authorList>
            <person name="Aradska J."/>
            <person name="Bulat T."/>
            <person name="Smidak R."/>
            <person name="Sarate P."/>
            <person name="Gangsoo J."/>
            <person name="Sialana F."/>
            <person name="Bilban M."/>
            <person name="Lubec G."/>
        </authorList>
    </citation>
    <scope>NUCLEOTIDE SEQUENCE</scope>
    <source>
        <tissue evidence="1">Skin</tissue>
    </source>
</reference>
<proteinExistence type="predicted"/>
<name>A0A0B7AYZ1_9EUPU</name>
<dbReference type="AlphaFoldDB" id="A0A0B7AYZ1"/>